<gene>
    <name evidence="1" type="ORF">L3Q82_026227</name>
</gene>
<name>A0ACB8WJI6_9TELE</name>
<dbReference type="EMBL" id="CM041539">
    <property type="protein sequence ID" value="KAI3367890.1"/>
    <property type="molecule type" value="Genomic_DNA"/>
</dbReference>
<organism evidence="1 2">
    <name type="scientific">Scortum barcoo</name>
    <name type="common">barcoo grunter</name>
    <dbReference type="NCBI Taxonomy" id="214431"/>
    <lineage>
        <taxon>Eukaryota</taxon>
        <taxon>Metazoa</taxon>
        <taxon>Chordata</taxon>
        <taxon>Craniata</taxon>
        <taxon>Vertebrata</taxon>
        <taxon>Euteleostomi</taxon>
        <taxon>Actinopterygii</taxon>
        <taxon>Neopterygii</taxon>
        <taxon>Teleostei</taxon>
        <taxon>Neoteleostei</taxon>
        <taxon>Acanthomorphata</taxon>
        <taxon>Eupercaria</taxon>
        <taxon>Centrarchiformes</taxon>
        <taxon>Terapontoidei</taxon>
        <taxon>Terapontidae</taxon>
        <taxon>Scortum</taxon>
    </lineage>
</organism>
<comment type="caution">
    <text evidence="1">The sequence shown here is derived from an EMBL/GenBank/DDBJ whole genome shotgun (WGS) entry which is preliminary data.</text>
</comment>
<proteinExistence type="predicted"/>
<evidence type="ECO:0000313" key="1">
    <source>
        <dbReference type="EMBL" id="KAI3367890.1"/>
    </source>
</evidence>
<sequence length="1245" mass="139995">MQQRRRGASVRPEQPERTVTMSFSIGPTESQNRAPSRRPAAADPLRRQLQDARRKERAGGTAEHFPGEHRPQIERWLRSEINEAEQSKSKTKPEREQTNITSYTVLQRLRGFAGFYLFFICNAVTRLMCFCPVHLPETSFLLGNAQIVEWPVVYSNDGFCKLSGFHRAEVMQKSSTCSFMYGELTDKKTIDKVRQTFDNYESNCFEILLYRKNRSPVWFYMQVAPIRNENDKVVLFLCTFKDITLFKQPIEDETTKGECLRNHRRCGWRCRPLCALTDAQCQLPAPGVFDRRAAARLKPTSPPSCISAQYGLRMQRSPAVAYCRPRFNPPGDQREVNRWTKFARLTRALTNNRNTLQQLAPIGKHEVSHKQSRLAEVLQLNSDILPQYKQEAPKTPPHIILHYCTFKTTWDWVILILTFYTAIMVPYNVSFKTKQNNIVWLVLDSVVDVIFLVDIVLNFHTTFVGPGGEVISDPKLIRMNYLKTWFVIDLLSCLPYDIINAFENVDEGISSLFSSLKVVRLLRLGRVARKLDHYLEYGAAVLVLLVCVFGLVAHWLACIWYSIGDYEVIDEATNTIKMDSWLYQLAISIGSPYRYNASGSGQWEGGPGKDSLYITSLYFTMTSLTTIGFGNIAPTTDGEKIFSVAMMMVGFRTLLYATIFGNVTTIFQQMYANTNRYHEMLNNVRDFLKLYQVPKGLSERVMDYIVSTWSMSKGIDTEKISDKSEMWVLSICPKDMRADICVHLNRKVFNEHPAFRLASDGCLRSLAVEFQTTHCAPGDLIFHAGESVDTLCFVVSGSLEVIQDDEVIAILGKGDVFGDVFWKETTLAHACANVRALTYCDLHVIKREALLKVLEFYTAFANSFSRNLILTCNLRKRIIFRKISEVKKEEEERQRAKNEVQLTIPQDHPVRKLFQKFKQQKELRNQGAAAASQLDLEKNQLQVEQHHHQHLHPHSLQLGHSSLQHSLPLSLQRPPSSMQNGAPPSSSVLTVSQVTPMQSSLAYSHPGEPPIKQNNCDIMELQPSSAGGGGEQTVRLKVSTSPALGKPAVKASGWMRLKNNMAPVETKKEGLNNNVKAVSVEMLSQEGKGQEAGRSGDVEEGGVSSNNPLRRKTDSSCDSGITKSELRIDRAGEARTPAAVTPLLHSPLPGGAGSPHPFCPIPEQALQAALHETRLELRGDIQTLGGRLGALESQVAEIIKLLSDKKRPSTGGPSAATTPKTKIQRQDIFTVSRPVSPDSEKDEGL</sequence>
<protein>
    <submittedName>
        <fullName evidence="1">Uncharacterized protein</fullName>
    </submittedName>
</protein>
<evidence type="ECO:0000313" key="2">
    <source>
        <dbReference type="Proteomes" id="UP000831701"/>
    </source>
</evidence>
<accession>A0ACB8WJI6</accession>
<reference evidence="1" key="1">
    <citation type="submission" date="2022-04" db="EMBL/GenBank/DDBJ databases">
        <title>Jade perch genome.</title>
        <authorList>
            <person name="Chao B."/>
        </authorList>
    </citation>
    <scope>NUCLEOTIDE SEQUENCE</scope>
    <source>
        <strain evidence="1">CB-2022</strain>
    </source>
</reference>
<keyword evidence="2" id="KW-1185">Reference proteome</keyword>
<dbReference type="Proteomes" id="UP000831701">
    <property type="component" value="Chromosome 9"/>
</dbReference>